<dbReference type="Proteomes" id="UP000000739">
    <property type="component" value="Chromosome"/>
</dbReference>
<gene>
    <name evidence="1" type="ordered locus">Dalk_2610</name>
</gene>
<dbReference type="KEGG" id="dal:Dalk_2610"/>
<dbReference type="EMBL" id="CP001322">
    <property type="protein sequence ID" value="ACL04303.1"/>
    <property type="molecule type" value="Genomic_DNA"/>
</dbReference>
<keyword evidence="2" id="KW-1185">Reference proteome</keyword>
<accession>B8FIR2</accession>
<evidence type="ECO:0000313" key="1">
    <source>
        <dbReference type="EMBL" id="ACL04303.1"/>
    </source>
</evidence>
<evidence type="ECO:0000313" key="2">
    <source>
        <dbReference type="Proteomes" id="UP000000739"/>
    </source>
</evidence>
<dbReference type="AlphaFoldDB" id="B8FIR2"/>
<dbReference type="HOGENOM" id="CLU_2824013_0_0_7"/>
<reference evidence="1 2" key="1">
    <citation type="journal article" date="2012" name="Environ. Microbiol.">
        <title>The genome sequence of Desulfatibacillum alkenivorans AK-01: a blueprint for anaerobic alkane oxidation.</title>
        <authorList>
            <person name="Callaghan A.V."/>
            <person name="Morris B.E."/>
            <person name="Pereira I.A."/>
            <person name="McInerney M.J."/>
            <person name="Austin R.N."/>
            <person name="Groves J.T."/>
            <person name="Kukor J.J."/>
            <person name="Suflita J.M."/>
            <person name="Young L.Y."/>
            <person name="Zylstra G.J."/>
            <person name="Wawrik B."/>
        </authorList>
    </citation>
    <scope>NUCLEOTIDE SEQUENCE [LARGE SCALE GENOMIC DNA]</scope>
    <source>
        <strain evidence="1 2">AK-01</strain>
    </source>
</reference>
<organism evidence="1 2">
    <name type="scientific">Desulfatibacillum aliphaticivorans</name>
    <dbReference type="NCBI Taxonomy" id="218208"/>
    <lineage>
        <taxon>Bacteria</taxon>
        <taxon>Pseudomonadati</taxon>
        <taxon>Thermodesulfobacteriota</taxon>
        <taxon>Desulfobacteria</taxon>
        <taxon>Desulfobacterales</taxon>
        <taxon>Desulfatibacillaceae</taxon>
        <taxon>Desulfatibacillum</taxon>
    </lineage>
</organism>
<proteinExistence type="predicted"/>
<sequence>MKERRYTHGMTVFLSPGMHEQMTEVAHQKRISKGQLIREALSIHLRHYVDESGDINNTTFIQDFQS</sequence>
<protein>
    <submittedName>
        <fullName evidence="1">Uncharacterized protein</fullName>
    </submittedName>
</protein>
<name>B8FIR2_DESAL</name>